<organism evidence="2 3">
    <name type="scientific">Periconia digitata</name>
    <dbReference type="NCBI Taxonomy" id="1303443"/>
    <lineage>
        <taxon>Eukaryota</taxon>
        <taxon>Fungi</taxon>
        <taxon>Dikarya</taxon>
        <taxon>Ascomycota</taxon>
        <taxon>Pezizomycotina</taxon>
        <taxon>Dothideomycetes</taxon>
        <taxon>Pleosporomycetidae</taxon>
        <taxon>Pleosporales</taxon>
        <taxon>Massarineae</taxon>
        <taxon>Periconiaceae</taxon>
        <taxon>Periconia</taxon>
    </lineage>
</organism>
<dbReference type="EMBL" id="CAOQHR010000006">
    <property type="protein sequence ID" value="CAI6336368.1"/>
    <property type="molecule type" value="Genomic_DNA"/>
</dbReference>
<feature type="region of interest" description="Disordered" evidence="1">
    <location>
        <begin position="1"/>
        <end position="120"/>
    </location>
</feature>
<evidence type="ECO:0008006" key="4">
    <source>
        <dbReference type="Google" id="ProtNLM"/>
    </source>
</evidence>
<gene>
    <name evidence="2" type="ORF">PDIGIT_LOCUS9466</name>
</gene>
<evidence type="ECO:0000313" key="2">
    <source>
        <dbReference type="EMBL" id="CAI6336368.1"/>
    </source>
</evidence>
<name>A0A9W4UH14_9PLEO</name>
<feature type="compositionally biased region" description="Polar residues" evidence="1">
    <location>
        <begin position="160"/>
        <end position="170"/>
    </location>
</feature>
<feature type="region of interest" description="Disordered" evidence="1">
    <location>
        <begin position="252"/>
        <end position="283"/>
    </location>
</feature>
<dbReference type="OrthoDB" id="4194555at2759"/>
<evidence type="ECO:0000313" key="3">
    <source>
        <dbReference type="Proteomes" id="UP001152607"/>
    </source>
</evidence>
<comment type="caution">
    <text evidence="2">The sequence shown here is derived from an EMBL/GenBank/DDBJ whole genome shotgun (WGS) entry which is preliminary data.</text>
</comment>
<feature type="compositionally biased region" description="Low complexity" evidence="1">
    <location>
        <begin position="902"/>
        <end position="911"/>
    </location>
</feature>
<reference evidence="2" key="1">
    <citation type="submission" date="2023-01" db="EMBL/GenBank/DDBJ databases">
        <authorList>
            <person name="Van Ghelder C."/>
            <person name="Rancurel C."/>
        </authorList>
    </citation>
    <scope>NUCLEOTIDE SEQUENCE</scope>
    <source>
        <strain evidence="2">CNCM I-4278</strain>
    </source>
</reference>
<evidence type="ECO:0000256" key="1">
    <source>
        <dbReference type="SAM" id="MobiDB-lite"/>
    </source>
</evidence>
<dbReference type="Proteomes" id="UP001152607">
    <property type="component" value="Unassembled WGS sequence"/>
</dbReference>
<feature type="compositionally biased region" description="Polar residues" evidence="1">
    <location>
        <begin position="25"/>
        <end position="35"/>
    </location>
</feature>
<dbReference type="AlphaFoldDB" id="A0A9W4UH14"/>
<proteinExistence type="predicted"/>
<feature type="region of interest" description="Disordered" evidence="1">
    <location>
        <begin position="153"/>
        <end position="173"/>
    </location>
</feature>
<feature type="compositionally biased region" description="Polar residues" evidence="1">
    <location>
        <begin position="1"/>
        <end position="17"/>
    </location>
</feature>
<keyword evidence="3" id="KW-1185">Reference proteome</keyword>
<feature type="compositionally biased region" description="Polar residues" evidence="1">
    <location>
        <begin position="65"/>
        <end position="74"/>
    </location>
</feature>
<protein>
    <recommendedName>
        <fullName evidence="4">F-box domain-containing protein</fullName>
    </recommendedName>
</protein>
<accession>A0A9W4UH14</accession>
<sequence>MAQNASSSDALFSKTTQPDPPEAASPTTMSDSASDQEPGGVALDPAHGARATFSSLFGEPHVDPPNTNQQPASSSHDRGRRRCRHTQPIDDSHYPRRLCSPSTLDSDDDADNRPLVRRSAPGLFPPRFLELLVANLDHSTPLDVATVLGLMDPTPDRSSRSTPLGQSLSNDQHDRPFADLLHMVKSQLKRARAQSQGLDGNFSTLMEKRGAVATLAYRIGVADAQANDVWPNIRDVAKLPVRYHIMKKLDPKHPIESQSFPPKTSEPGIEPTELGSGDQQEAGPYHPIYRSQWQLPVELVEIIANYLHRDDIKSMRLVSQELNHYTSQILFKTVVVPFNTEIYGMLGQPDIKGKKNVSSDALSYTWNNRSGGDVYDGHGLDVFRGFGRHITRFGMSFEISEDTLANAPEKSSTEQHVSFWGSYDWPFEQYRRFADVAGLETTADETPRMTIAFSELSKVKELALSIDSGLGWLNGPDWSLRARILQKPPEVFGTLKKIPDRRTQAQHELWEHIKASHEAADSDIKSAHLYRLGANDGFSHMREAFAAEDHQPELPFLDPHILDHAVSCDFVDSLVALTDDPTAKLTFPSPSTGVLFTSAQVPSEYDSPRGPVIPNCLTKAQREWLLETEWAQRAFVSSYMLSVIDNPSTFRNVHSLIIPRMPDRYIPLLNRPDFWDALPNLKSVTLMVIPSWRDVSKDEAGWVATLKVSPEDAIAPFYQILTNIISQRSNITELTVGWATGGEHAEGIYARNKLILPAPLTNGAKPLTSTLDALPPLLQLPFVEKLTLKNCWLTPPTLTQFVQNHDCFQLKHLVLDSVSLTGMLRPRTFHIPNPLANPPAAPAPPNHVPPFNQGQALMLHVQALQAHIHQMQMTPGHAFQGQLAALHNQLQQFNPPQPHQPGPQHNPNNHNTHVGMGPGHQLANFHAQVNSIQNMLQQLQQTQAPPQPAAPLVSLHTQFALNPRDLLQLEPRTGCWVNVIDIITPGPNLSDFGSPFSKAVASRKTNLESIQFLSCGYVRLRGTDFEQLGLESTNEASRSELSTRFSKRHTALSAVMLSNSKYELLGEIVQAMNENELAALSAGWFLETGWDNAEEAHAVEFDGLAPGGTGRFTGHVRRDDRVQSAPAS</sequence>
<feature type="region of interest" description="Disordered" evidence="1">
    <location>
        <begin position="892"/>
        <end position="919"/>
    </location>
</feature>